<dbReference type="PANTHER" id="PTHR12654">
    <property type="entry name" value="BILE ACID BETA-GLUCOSIDASE-RELATED"/>
    <property type="match status" value="1"/>
</dbReference>
<dbReference type="InterPro" id="IPR052566">
    <property type="entry name" value="Non-lysos_glucosylceramidase"/>
</dbReference>
<reference evidence="2" key="1">
    <citation type="journal article" date="2023" name="Plant J.">
        <title>Genome sequences and population genomics provide insights into the demographic history, inbreeding, and mutation load of two 'living fossil' tree species of Dipteronia.</title>
        <authorList>
            <person name="Feng Y."/>
            <person name="Comes H.P."/>
            <person name="Chen J."/>
            <person name="Zhu S."/>
            <person name="Lu R."/>
            <person name="Zhang X."/>
            <person name="Li P."/>
            <person name="Qiu J."/>
            <person name="Olsen K.M."/>
            <person name="Qiu Y."/>
        </authorList>
    </citation>
    <scope>NUCLEOTIDE SEQUENCE</scope>
    <source>
        <strain evidence="2">KIB01</strain>
    </source>
</reference>
<dbReference type="PANTHER" id="PTHR12654:SF25">
    <property type="entry name" value="NON-LYSOSOMAL GLUCOSYLCERAMIDASE"/>
    <property type="match status" value="1"/>
</dbReference>
<proteinExistence type="predicted"/>
<protein>
    <submittedName>
        <fullName evidence="2">Uncharacterized protein</fullName>
    </submittedName>
</protein>
<evidence type="ECO:0000313" key="3">
    <source>
        <dbReference type="Proteomes" id="UP001280121"/>
    </source>
</evidence>
<gene>
    <name evidence="2" type="ORF">Ddye_005026</name>
</gene>
<evidence type="ECO:0000313" key="2">
    <source>
        <dbReference type="EMBL" id="KAK2658493.1"/>
    </source>
</evidence>
<dbReference type="AlphaFoldDB" id="A0AAD9XGB2"/>
<name>A0AAD9XGB2_9ROSI</name>
<dbReference type="GO" id="GO:0008422">
    <property type="term" value="F:beta-glucosidase activity"/>
    <property type="evidence" value="ECO:0007669"/>
    <property type="project" value="TreeGrafter"/>
</dbReference>
<feature type="region of interest" description="Disordered" evidence="1">
    <location>
        <begin position="1"/>
        <end position="28"/>
    </location>
</feature>
<organism evidence="2 3">
    <name type="scientific">Dipteronia dyeriana</name>
    <dbReference type="NCBI Taxonomy" id="168575"/>
    <lineage>
        <taxon>Eukaryota</taxon>
        <taxon>Viridiplantae</taxon>
        <taxon>Streptophyta</taxon>
        <taxon>Embryophyta</taxon>
        <taxon>Tracheophyta</taxon>
        <taxon>Spermatophyta</taxon>
        <taxon>Magnoliopsida</taxon>
        <taxon>eudicotyledons</taxon>
        <taxon>Gunneridae</taxon>
        <taxon>Pentapetalae</taxon>
        <taxon>rosids</taxon>
        <taxon>malvids</taxon>
        <taxon>Sapindales</taxon>
        <taxon>Sapindaceae</taxon>
        <taxon>Hippocastanoideae</taxon>
        <taxon>Acereae</taxon>
        <taxon>Dipteronia</taxon>
    </lineage>
</organism>
<comment type="caution">
    <text evidence="2">The sequence shown here is derived from an EMBL/GenBank/DDBJ whole genome shotgun (WGS) entry which is preliminary data.</text>
</comment>
<accession>A0AAD9XGB2</accession>
<dbReference type="EMBL" id="JANJYI010000002">
    <property type="protein sequence ID" value="KAK2658493.1"/>
    <property type="molecule type" value="Genomic_DNA"/>
</dbReference>
<dbReference type="Proteomes" id="UP001280121">
    <property type="component" value="Unassembled WGS sequence"/>
</dbReference>
<sequence length="160" mass="18040">MENDFIEENEKAPSRKSSMHKVDSGQPPQFTWRRRLNCTVKVPSGFTLKFQEFRHMAPIGMRLYRHAKQGAAKGRASIFDVFRKHIITSDHGIPLGGIGKHWKKFPTSSDDGPVLANQFSVFVSRPHGKQFSTVLSPRNPKLPNYAEKVELLALDLGIGI</sequence>
<evidence type="ECO:0000256" key="1">
    <source>
        <dbReference type="SAM" id="MobiDB-lite"/>
    </source>
</evidence>
<keyword evidence="3" id="KW-1185">Reference proteome</keyword>